<feature type="domain" description="Exocyst complex component Sec10-like alpha-helical bundle" evidence="6">
    <location>
        <begin position="175"/>
        <end position="283"/>
    </location>
</feature>
<evidence type="ECO:0000256" key="5">
    <source>
        <dbReference type="SAM" id="MobiDB-lite"/>
    </source>
</evidence>
<dbReference type="InterPro" id="IPR009976">
    <property type="entry name" value="Sec10-like"/>
</dbReference>
<evidence type="ECO:0000259" key="6">
    <source>
        <dbReference type="Pfam" id="PF07393"/>
    </source>
</evidence>
<sequence length="819" mass="93803">MSSKFSLYESNPDVEKYVVDGSISINQFVENISKDHYLKGAEINSKAYLDPKPYIRSFESTLRELNQLNIEAKIQESKGEEQVDTFELKHSENVLGLSQQIADTTSKFNYLDNQISEVSSKISPLGMTLSKISTSRDKSQETIFLIRAYHGFYTKGNYAPLETMRSSSKVEDNVKCAKSIRHLMKLASRISDESLPSTLKCLETIKEYGQAMEDELLHLFETLLEGDEHSDGNVDIQKMNKIATILFAYNDGTNLVETFVRKSAISNEEEDDDDYDDEDEEEEEEEEDDGYGDYDEATAEEGKMRKKYKGTYTRNHPKSIDVHGDALESNPKLQNFITNTKFEIKSKARISKKVFNDPDMVLTKLIQRIFDGAIKQKVTTLLALSVKKSTLDHLKLLSSLKKLMFDFTHEIKDYLITEDFNKDGTLLLVLDQLYTSLFQEYVRDDVYLVQEKRSIEEAVGCALKKLDPETFSDQITKNDASGYELKSAENEHISFVNERKKMAQFKQYVKTKLNERMQNDRGISKLELEEDELAAIETIETLIKTVAESIGRVLEISPNKAPEHSITALSILISNFDKLSVREEVQLQSSDFFLNLYSIQFKKEVLFCLSTCAKKIIFPCLASVPVAKNKAKTLINDFVKRNEIGINELLMKTIEYSLTQTQNLLNKQKKKDFLCDKIEEDTEACEAVSAFLEEMYANISMALSGANLETFLITFGTKFLNQLLEHYMKFSVNSIGGIVLTKDVLQYQSRIDEWNIPILSEKFQILKEIGNLFTVQSDLVNSLVTEGQLSQMRPYTVRQYISKRADFNPSYADRFFKFR</sequence>
<feature type="domain" description="Exocyst complex component Sec10 N-terminal" evidence="7">
    <location>
        <begin position="51"/>
        <end position="165"/>
    </location>
</feature>
<dbReference type="GeneID" id="73378131"/>
<dbReference type="EMBL" id="JAHUZD010000022">
    <property type="protein sequence ID" value="KAI3406668.2"/>
    <property type="molecule type" value="Genomic_DNA"/>
</dbReference>
<evidence type="ECO:0000259" key="7">
    <source>
        <dbReference type="Pfam" id="PF20667"/>
    </source>
</evidence>
<dbReference type="Gene3D" id="1.20.58.1970">
    <property type="match status" value="1"/>
</dbReference>
<dbReference type="InterPro" id="IPR048625">
    <property type="entry name" value="Sec10_N"/>
</dbReference>
<keyword evidence="3" id="KW-0268">Exocytosis</keyword>
<reference evidence="8" key="1">
    <citation type="journal article" date="2022" name="DNA Res.">
        <title>Genome analysis of five recently described species of the CUG-Ser clade uncovers Candida theae as a new hybrid lineage with pathogenic potential in the Candida parapsilosis species complex.</title>
        <authorList>
            <person name="Mixao V."/>
            <person name="Del Olmo V."/>
            <person name="Hegedusova E."/>
            <person name="Saus E."/>
            <person name="Pryszcz L."/>
            <person name="Cillingova A."/>
            <person name="Nosek J."/>
            <person name="Gabaldon T."/>
        </authorList>
    </citation>
    <scope>NUCLEOTIDE SEQUENCE</scope>
    <source>
        <strain evidence="8">CBS 10844</strain>
    </source>
</reference>
<feature type="compositionally biased region" description="Acidic residues" evidence="5">
    <location>
        <begin position="267"/>
        <end position="299"/>
    </location>
</feature>
<dbReference type="InterPro" id="IPR048627">
    <property type="entry name" value="Sec10_HB"/>
</dbReference>
<feature type="domain" description="Exocyst complex component Sec10-like alpha-helical bundle" evidence="6">
    <location>
        <begin position="325"/>
        <end position="815"/>
    </location>
</feature>
<evidence type="ECO:0000313" key="8">
    <source>
        <dbReference type="EMBL" id="KAI3406668.2"/>
    </source>
</evidence>
<dbReference type="Proteomes" id="UP001202479">
    <property type="component" value="Unassembled WGS sequence"/>
</dbReference>
<evidence type="ECO:0000256" key="1">
    <source>
        <dbReference type="ARBA" id="ARBA00006572"/>
    </source>
</evidence>
<organism evidence="8 9">
    <name type="scientific">Candida oxycetoniae</name>
    <dbReference type="NCBI Taxonomy" id="497107"/>
    <lineage>
        <taxon>Eukaryota</taxon>
        <taxon>Fungi</taxon>
        <taxon>Dikarya</taxon>
        <taxon>Ascomycota</taxon>
        <taxon>Saccharomycotina</taxon>
        <taxon>Pichiomycetes</taxon>
        <taxon>Debaryomycetaceae</taxon>
        <taxon>Candida/Lodderomyces clade</taxon>
        <taxon>Candida</taxon>
    </lineage>
</organism>
<evidence type="ECO:0000256" key="3">
    <source>
        <dbReference type="ARBA" id="ARBA00022483"/>
    </source>
</evidence>
<dbReference type="GO" id="GO:0000145">
    <property type="term" value="C:exocyst"/>
    <property type="evidence" value="ECO:0007669"/>
    <property type="project" value="TreeGrafter"/>
</dbReference>
<gene>
    <name evidence="8" type="ORF">KGF56_000514</name>
</gene>
<evidence type="ECO:0000256" key="4">
    <source>
        <dbReference type="ARBA" id="ARBA00023054"/>
    </source>
</evidence>
<accession>A0AAI9WZX6</accession>
<comment type="similarity">
    <text evidence="1">Belongs to the SEC10 family.</text>
</comment>
<name>A0AAI9WZX6_9ASCO</name>
<dbReference type="PANTHER" id="PTHR12100">
    <property type="entry name" value="SEC10"/>
    <property type="match status" value="1"/>
</dbReference>
<evidence type="ECO:0000256" key="2">
    <source>
        <dbReference type="ARBA" id="ARBA00022448"/>
    </source>
</evidence>
<evidence type="ECO:0000313" key="9">
    <source>
        <dbReference type="Proteomes" id="UP001202479"/>
    </source>
</evidence>
<dbReference type="Pfam" id="PF07393">
    <property type="entry name" value="Sec10_HB"/>
    <property type="match status" value="2"/>
</dbReference>
<dbReference type="PANTHER" id="PTHR12100:SF0">
    <property type="entry name" value="EXOCYST COMPLEX COMPONENT 5"/>
    <property type="match status" value="1"/>
</dbReference>
<protein>
    <submittedName>
        <fullName evidence="8">SEC10</fullName>
    </submittedName>
</protein>
<dbReference type="RefSeq" id="XP_049182413.1">
    <property type="nucleotide sequence ID" value="XM_049326434.1"/>
</dbReference>
<dbReference type="GO" id="GO:0006893">
    <property type="term" value="P:Golgi to plasma membrane transport"/>
    <property type="evidence" value="ECO:0007669"/>
    <property type="project" value="TreeGrafter"/>
</dbReference>
<dbReference type="AlphaFoldDB" id="A0AAI9WZX6"/>
<proteinExistence type="inferred from homology"/>
<comment type="caution">
    <text evidence="8">The sequence shown here is derived from an EMBL/GenBank/DDBJ whole genome shotgun (WGS) entry which is preliminary data.</text>
</comment>
<feature type="region of interest" description="Disordered" evidence="5">
    <location>
        <begin position="263"/>
        <end position="303"/>
    </location>
</feature>
<dbReference type="Pfam" id="PF20667">
    <property type="entry name" value="Sec10_N"/>
    <property type="match status" value="1"/>
</dbReference>
<keyword evidence="4" id="KW-0175">Coiled coil</keyword>
<keyword evidence="9" id="KW-1185">Reference proteome</keyword>
<keyword evidence="2" id="KW-0813">Transport</keyword>
<dbReference type="GO" id="GO:0006887">
    <property type="term" value="P:exocytosis"/>
    <property type="evidence" value="ECO:0007669"/>
    <property type="project" value="UniProtKB-KW"/>
</dbReference>